<evidence type="ECO:0000256" key="1">
    <source>
        <dbReference type="ARBA" id="ARBA00022448"/>
    </source>
</evidence>
<dbReference type="Proteomes" id="UP000179797">
    <property type="component" value="Unassembled WGS sequence"/>
</dbReference>
<evidence type="ECO:0000259" key="5">
    <source>
        <dbReference type="PROSITE" id="PS50893"/>
    </source>
</evidence>
<dbReference type="FunFam" id="3.40.50.300:FF:000032">
    <property type="entry name" value="Export ABC transporter ATP-binding protein"/>
    <property type="match status" value="1"/>
</dbReference>
<evidence type="ECO:0000313" key="7">
    <source>
        <dbReference type="Proteomes" id="UP000179797"/>
    </source>
</evidence>
<dbReference type="GO" id="GO:0022857">
    <property type="term" value="F:transmembrane transporter activity"/>
    <property type="evidence" value="ECO:0007669"/>
    <property type="project" value="UniProtKB-ARBA"/>
</dbReference>
<reference evidence="6 7" key="1">
    <citation type="journal article" date="2012" name="Int. J. Syst. Evol. Microbiol.">
        <title>Flammeovirga pacifica sp. nov., isolated from deep-sea sediment.</title>
        <authorList>
            <person name="Xu H."/>
            <person name="Fu Y."/>
            <person name="Yang N."/>
            <person name="Ding Z."/>
            <person name="Lai Q."/>
            <person name="Zeng R."/>
        </authorList>
    </citation>
    <scope>NUCLEOTIDE SEQUENCE [LARGE SCALE GENOMIC DNA]</scope>
    <source>
        <strain evidence="7">DSM 24597 / LMG 26175 / WPAGA1</strain>
    </source>
</reference>
<evidence type="ECO:0000256" key="4">
    <source>
        <dbReference type="ARBA" id="ARBA00038388"/>
    </source>
</evidence>
<keyword evidence="7" id="KW-1185">Reference proteome</keyword>
<evidence type="ECO:0000313" key="6">
    <source>
        <dbReference type="EMBL" id="OHX64215.1"/>
    </source>
</evidence>
<gene>
    <name evidence="6" type="ORF">NH26_21670</name>
</gene>
<dbReference type="EMBL" id="JRYR02000002">
    <property type="protein sequence ID" value="OHX64215.1"/>
    <property type="molecule type" value="Genomic_DNA"/>
</dbReference>
<accession>A0A1S1YTT9</accession>
<dbReference type="CDD" id="cd03255">
    <property type="entry name" value="ABC_MJ0796_LolCDE_FtsE"/>
    <property type="match status" value="1"/>
</dbReference>
<dbReference type="InterPro" id="IPR003439">
    <property type="entry name" value="ABC_transporter-like_ATP-bd"/>
</dbReference>
<protein>
    <submittedName>
        <fullName evidence="6">Lipoprotein ABC transporter ATP-binding protein LolD</fullName>
    </submittedName>
</protein>
<dbReference type="PROSITE" id="PS50893">
    <property type="entry name" value="ABC_TRANSPORTER_2"/>
    <property type="match status" value="1"/>
</dbReference>
<dbReference type="InterPro" id="IPR017911">
    <property type="entry name" value="MacB-like_ATP-bd"/>
</dbReference>
<keyword evidence="1" id="KW-0813">Transport</keyword>
<dbReference type="AlphaFoldDB" id="A0A1S1YTT9"/>
<dbReference type="GO" id="GO:0098796">
    <property type="term" value="C:membrane protein complex"/>
    <property type="evidence" value="ECO:0007669"/>
    <property type="project" value="UniProtKB-ARBA"/>
</dbReference>
<dbReference type="Gene3D" id="3.40.50.300">
    <property type="entry name" value="P-loop containing nucleotide triphosphate hydrolases"/>
    <property type="match status" value="1"/>
</dbReference>
<dbReference type="GO" id="GO:0005886">
    <property type="term" value="C:plasma membrane"/>
    <property type="evidence" value="ECO:0007669"/>
    <property type="project" value="TreeGrafter"/>
</dbReference>
<dbReference type="PROSITE" id="PS00211">
    <property type="entry name" value="ABC_TRANSPORTER_1"/>
    <property type="match status" value="1"/>
</dbReference>
<proteinExistence type="inferred from homology"/>
<dbReference type="InterPro" id="IPR027417">
    <property type="entry name" value="P-loop_NTPase"/>
</dbReference>
<dbReference type="STRING" id="915059.NH26_21670"/>
<dbReference type="InterPro" id="IPR015854">
    <property type="entry name" value="ABC_transpr_LolD-like"/>
</dbReference>
<dbReference type="GO" id="GO:0016887">
    <property type="term" value="F:ATP hydrolysis activity"/>
    <property type="evidence" value="ECO:0007669"/>
    <property type="project" value="InterPro"/>
</dbReference>
<dbReference type="OrthoDB" id="9802264at2"/>
<dbReference type="SMART" id="SM00382">
    <property type="entry name" value="AAA"/>
    <property type="match status" value="1"/>
</dbReference>
<dbReference type="PANTHER" id="PTHR24220:SF86">
    <property type="entry name" value="ABC TRANSPORTER ABCH.1"/>
    <property type="match status" value="1"/>
</dbReference>
<dbReference type="SUPFAM" id="SSF52540">
    <property type="entry name" value="P-loop containing nucleoside triphosphate hydrolases"/>
    <property type="match status" value="1"/>
</dbReference>
<organism evidence="6 7">
    <name type="scientific">Flammeovirga pacifica</name>
    <dbReference type="NCBI Taxonomy" id="915059"/>
    <lineage>
        <taxon>Bacteria</taxon>
        <taxon>Pseudomonadati</taxon>
        <taxon>Bacteroidota</taxon>
        <taxon>Cytophagia</taxon>
        <taxon>Cytophagales</taxon>
        <taxon>Flammeovirgaceae</taxon>
        <taxon>Flammeovirga</taxon>
    </lineage>
</organism>
<sequence length="230" mass="25444">MSTNNLIELHQVTKRFPVGDGEFTALSDINLSFSKGEFAGLIGPSGSGKTTLLNLIGALDDSTEGEIKINGKNIANNSDEASALLRNEHIGFIFQSYNLLPVYTIYENVEFPLILQKIPKEDRKIMVLQALEWVGLKDIANKKPSQISGGQAQRVAIARSIVKKPEIILADEPTANLDSENAYKIMDILKNLNEELGITFLFSSHDSKVIKYLKRVISLEDGKIINDEVK</sequence>
<dbReference type="GO" id="GO:0005524">
    <property type="term" value="F:ATP binding"/>
    <property type="evidence" value="ECO:0007669"/>
    <property type="project" value="UniProtKB-KW"/>
</dbReference>
<dbReference type="Pfam" id="PF00005">
    <property type="entry name" value="ABC_tran"/>
    <property type="match status" value="1"/>
</dbReference>
<keyword evidence="6" id="KW-0449">Lipoprotein</keyword>
<comment type="similarity">
    <text evidence="4">Belongs to the ABC transporter superfamily. Macrolide exporter (TC 3.A.1.122) family.</text>
</comment>
<evidence type="ECO:0000256" key="2">
    <source>
        <dbReference type="ARBA" id="ARBA00022741"/>
    </source>
</evidence>
<dbReference type="RefSeq" id="WP_044220973.1">
    <property type="nucleotide sequence ID" value="NZ_JRYR02000002.1"/>
</dbReference>
<feature type="domain" description="ABC transporter" evidence="5">
    <location>
        <begin position="7"/>
        <end position="229"/>
    </location>
</feature>
<keyword evidence="3 6" id="KW-0067">ATP-binding</keyword>
<name>A0A1S1YTT9_FLAPC</name>
<comment type="caution">
    <text evidence="6">The sequence shown here is derived from an EMBL/GenBank/DDBJ whole genome shotgun (WGS) entry which is preliminary data.</text>
</comment>
<dbReference type="InterPro" id="IPR017871">
    <property type="entry name" value="ABC_transporter-like_CS"/>
</dbReference>
<keyword evidence="2" id="KW-0547">Nucleotide-binding</keyword>
<dbReference type="InterPro" id="IPR003593">
    <property type="entry name" value="AAA+_ATPase"/>
</dbReference>
<evidence type="ECO:0000256" key="3">
    <source>
        <dbReference type="ARBA" id="ARBA00022840"/>
    </source>
</evidence>
<dbReference type="PANTHER" id="PTHR24220">
    <property type="entry name" value="IMPORT ATP-BINDING PROTEIN"/>
    <property type="match status" value="1"/>
</dbReference>